<proteinExistence type="predicted"/>
<keyword evidence="1" id="KW-0812">Transmembrane</keyword>
<organism evidence="2 3">
    <name type="scientific">Fodinicola feengrottensis</name>
    <dbReference type="NCBI Taxonomy" id="435914"/>
    <lineage>
        <taxon>Bacteria</taxon>
        <taxon>Bacillati</taxon>
        <taxon>Actinomycetota</taxon>
        <taxon>Actinomycetes</taxon>
        <taxon>Mycobacteriales</taxon>
        <taxon>Fodinicola</taxon>
    </lineage>
</organism>
<evidence type="ECO:0000313" key="3">
    <source>
        <dbReference type="Proteomes" id="UP001500618"/>
    </source>
</evidence>
<dbReference type="RefSeq" id="WP_344310048.1">
    <property type="nucleotide sequence ID" value="NZ_BAAANY010000009.1"/>
</dbReference>
<comment type="caution">
    <text evidence="2">The sequence shown here is derived from an EMBL/GenBank/DDBJ whole genome shotgun (WGS) entry which is preliminary data.</text>
</comment>
<keyword evidence="1" id="KW-0472">Membrane</keyword>
<protein>
    <recommendedName>
        <fullName evidence="4">DUF3592 domain-containing protein</fullName>
    </recommendedName>
</protein>
<name>A0ABN2GPZ2_9ACTN</name>
<feature type="transmembrane region" description="Helical" evidence="1">
    <location>
        <begin position="109"/>
        <end position="132"/>
    </location>
</feature>
<reference evidence="2 3" key="1">
    <citation type="journal article" date="2019" name="Int. J. Syst. Evol. Microbiol.">
        <title>The Global Catalogue of Microorganisms (GCM) 10K type strain sequencing project: providing services to taxonomists for standard genome sequencing and annotation.</title>
        <authorList>
            <consortium name="The Broad Institute Genomics Platform"/>
            <consortium name="The Broad Institute Genome Sequencing Center for Infectious Disease"/>
            <person name="Wu L."/>
            <person name="Ma J."/>
        </authorList>
    </citation>
    <scope>NUCLEOTIDE SEQUENCE [LARGE SCALE GENOMIC DNA]</scope>
    <source>
        <strain evidence="2 3">JCM 14718</strain>
    </source>
</reference>
<keyword evidence="1" id="KW-1133">Transmembrane helix</keyword>
<dbReference type="EMBL" id="BAAANY010000009">
    <property type="protein sequence ID" value="GAA1674903.1"/>
    <property type="molecule type" value="Genomic_DNA"/>
</dbReference>
<evidence type="ECO:0000313" key="2">
    <source>
        <dbReference type="EMBL" id="GAA1674903.1"/>
    </source>
</evidence>
<evidence type="ECO:0000256" key="1">
    <source>
        <dbReference type="SAM" id="Phobius"/>
    </source>
</evidence>
<sequence length="134" mass="14122">MAGLWFLVMGIVPTGFMIQQVPVYFGHSGVDGILTLSSCRSVPVGKSGLVQECRGTFTSVGGVSVADVSLGDPDRERSYQSGDAVSVHYVVDDGVPTGYQDFRTATAQFVGGGVLFLLLIPIGLVIILLGLFRP</sequence>
<evidence type="ECO:0008006" key="4">
    <source>
        <dbReference type="Google" id="ProtNLM"/>
    </source>
</evidence>
<dbReference type="Proteomes" id="UP001500618">
    <property type="component" value="Unassembled WGS sequence"/>
</dbReference>
<accession>A0ABN2GPZ2</accession>
<keyword evidence="3" id="KW-1185">Reference proteome</keyword>
<gene>
    <name evidence="2" type="ORF">GCM10009765_25260</name>
</gene>